<dbReference type="GO" id="GO:0008233">
    <property type="term" value="F:peptidase activity"/>
    <property type="evidence" value="ECO:0007669"/>
    <property type="project" value="UniProtKB-KW"/>
</dbReference>
<evidence type="ECO:0000256" key="1">
    <source>
        <dbReference type="ARBA" id="ARBA00022612"/>
    </source>
</evidence>
<keyword evidence="1" id="KW-1188">Viral release from host cell</keyword>
<dbReference type="Pfam" id="PF04586">
    <property type="entry name" value="Peptidase_S78"/>
    <property type="match status" value="1"/>
</dbReference>
<evidence type="ECO:0000256" key="5">
    <source>
        <dbReference type="ARBA" id="ARBA00023045"/>
    </source>
</evidence>
<gene>
    <name evidence="7" type="ORF">UFOVP597_6</name>
</gene>
<dbReference type="InterPro" id="IPR054613">
    <property type="entry name" value="Peptidase_S78_dom"/>
</dbReference>
<organism evidence="7">
    <name type="scientific">uncultured Caudovirales phage</name>
    <dbReference type="NCBI Taxonomy" id="2100421"/>
    <lineage>
        <taxon>Viruses</taxon>
        <taxon>Duplodnaviria</taxon>
        <taxon>Heunggongvirae</taxon>
        <taxon>Uroviricota</taxon>
        <taxon>Caudoviricetes</taxon>
        <taxon>Peduoviridae</taxon>
        <taxon>Maltschvirus</taxon>
        <taxon>Maltschvirus maltsch</taxon>
    </lineage>
</organism>
<dbReference type="GO" id="GO:0006508">
    <property type="term" value="P:proteolysis"/>
    <property type="evidence" value="ECO:0007669"/>
    <property type="project" value="UniProtKB-KW"/>
</dbReference>
<proteinExistence type="predicted"/>
<feature type="domain" description="Prohead serine protease" evidence="6">
    <location>
        <begin position="26"/>
        <end position="168"/>
    </location>
</feature>
<keyword evidence="2 7" id="KW-0645">Protease</keyword>
<dbReference type="NCBIfam" id="TIGR01543">
    <property type="entry name" value="proheadase_HK97"/>
    <property type="match status" value="1"/>
</dbReference>
<name>A0A6J5N1T6_9CAUD</name>
<evidence type="ECO:0000259" key="6">
    <source>
        <dbReference type="Pfam" id="PF04586"/>
    </source>
</evidence>
<evidence type="ECO:0000256" key="2">
    <source>
        <dbReference type="ARBA" id="ARBA00022670"/>
    </source>
</evidence>
<keyword evidence="4" id="KW-0118">Viral capsid assembly</keyword>
<dbReference type="InterPro" id="IPR006433">
    <property type="entry name" value="Prohead_protease"/>
</dbReference>
<dbReference type="GO" id="GO:0046797">
    <property type="term" value="P:viral procapsid maturation"/>
    <property type="evidence" value="ECO:0007669"/>
    <property type="project" value="UniProtKB-KW"/>
</dbReference>
<dbReference type="EMBL" id="LR796564">
    <property type="protein sequence ID" value="CAB4151213.1"/>
    <property type="molecule type" value="Genomic_DNA"/>
</dbReference>
<evidence type="ECO:0000313" key="7">
    <source>
        <dbReference type="EMBL" id="CAB4151213.1"/>
    </source>
</evidence>
<keyword evidence="5" id="KW-1273">Viral capsid maturation</keyword>
<accession>A0A6J5N1T6</accession>
<reference evidence="7" key="1">
    <citation type="submission" date="2020-04" db="EMBL/GenBank/DDBJ databases">
        <authorList>
            <person name="Chiriac C."/>
            <person name="Salcher M."/>
            <person name="Ghai R."/>
            <person name="Kavagutti S V."/>
        </authorList>
    </citation>
    <scope>NUCLEOTIDE SEQUENCE</scope>
</reference>
<evidence type="ECO:0000256" key="4">
    <source>
        <dbReference type="ARBA" id="ARBA00022950"/>
    </source>
</evidence>
<keyword evidence="3" id="KW-0378">Hydrolase</keyword>
<protein>
    <submittedName>
        <fullName evidence="7">COG3740 Phage head maturation protease</fullName>
    </submittedName>
</protein>
<evidence type="ECO:0000256" key="3">
    <source>
        <dbReference type="ARBA" id="ARBA00022801"/>
    </source>
</evidence>
<sequence length="258" mass="29406">MHNKINSGYKIKSQALGIKDINLEKREVAMYLSHFGNIDSDNDLLVKGCFKKSIQERGVDSPSNRKIAFLRYHDWEKPIGKFTRLEEDENGLFAVAKLGNSTLGNDALLDYQDEIIREHSIGFRYIQDKIKFIEDSSLENGGYFLISEVALWEGSAVTFGANELTPVIDVSKGENKVDFIHDISSEMDLIFKSIVNGKGSDERLYSLEMKHKFLLSQLQEIALTEKINPKEILITDPIVTEDQNIKSFDWNQVINNIK</sequence>